<dbReference type="Proteomes" id="UP000579281">
    <property type="component" value="Unassembled WGS sequence"/>
</dbReference>
<keyword evidence="1" id="KW-0830">Ubiquinone</keyword>
<gene>
    <name evidence="1" type="ORF">HNQ80_001529</name>
</gene>
<dbReference type="RefSeq" id="WP_184309738.1">
    <property type="nucleotide sequence ID" value="NZ_JACHEN010000007.1"/>
</dbReference>
<keyword evidence="2" id="KW-1185">Reference proteome</keyword>
<evidence type="ECO:0000313" key="2">
    <source>
        <dbReference type="Proteomes" id="UP000579281"/>
    </source>
</evidence>
<sequence length="79" mass="9320">MVKVYICSDCKSNKCSSKKGIEIYEILRQYTYLVDEVELIMSKCMCQEGCAGYKIQIDEEIYTDIDINRIEEILFEHYS</sequence>
<protein>
    <submittedName>
        <fullName evidence="1">NADH:ubiquinone oxidoreductase subunit E</fullName>
    </submittedName>
</protein>
<accession>A0A841KTT9</accession>
<dbReference type="AlphaFoldDB" id="A0A841KTT9"/>
<name>A0A841KTT9_9FIRM</name>
<proteinExistence type="predicted"/>
<reference evidence="1 2" key="1">
    <citation type="submission" date="2020-08" db="EMBL/GenBank/DDBJ databases">
        <title>Genomic Encyclopedia of Type Strains, Phase IV (KMG-IV): sequencing the most valuable type-strain genomes for metagenomic binning, comparative biology and taxonomic classification.</title>
        <authorList>
            <person name="Goeker M."/>
        </authorList>
    </citation>
    <scope>NUCLEOTIDE SEQUENCE [LARGE SCALE GENOMIC DNA]</scope>
    <source>
        <strain evidence="1 2">DSM 103526</strain>
    </source>
</reference>
<comment type="caution">
    <text evidence="1">The sequence shown here is derived from an EMBL/GenBank/DDBJ whole genome shotgun (WGS) entry which is preliminary data.</text>
</comment>
<evidence type="ECO:0000313" key="1">
    <source>
        <dbReference type="EMBL" id="MBB6215440.1"/>
    </source>
</evidence>
<dbReference type="EMBL" id="JACHEN010000007">
    <property type="protein sequence ID" value="MBB6215440.1"/>
    <property type="molecule type" value="Genomic_DNA"/>
</dbReference>
<organism evidence="1 2">
    <name type="scientific">Anaerosolibacter carboniphilus</name>
    <dbReference type="NCBI Taxonomy" id="1417629"/>
    <lineage>
        <taxon>Bacteria</taxon>
        <taxon>Bacillati</taxon>
        <taxon>Bacillota</taxon>
        <taxon>Clostridia</taxon>
        <taxon>Peptostreptococcales</taxon>
        <taxon>Thermotaleaceae</taxon>
        <taxon>Anaerosolibacter</taxon>
    </lineage>
</organism>